<gene>
    <name evidence="1" type="ORF">F444_18919</name>
</gene>
<reference evidence="1 2" key="1">
    <citation type="submission" date="2013-11" db="EMBL/GenBank/DDBJ databases">
        <title>The Genome Sequence of Phytophthora parasitica P1976.</title>
        <authorList>
            <consortium name="The Broad Institute Genomics Platform"/>
            <person name="Russ C."/>
            <person name="Tyler B."/>
            <person name="Panabieres F."/>
            <person name="Shan W."/>
            <person name="Tripathy S."/>
            <person name="Grunwald N."/>
            <person name="Machado M."/>
            <person name="Johnson C.S."/>
            <person name="Walker B."/>
            <person name="Young S."/>
            <person name="Zeng Q."/>
            <person name="Gargeya S."/>
            <person name="Fitzgerald M."/>
            <person name="Haas B."/>
            <person name="Abouelleil A."/>
            <person name="Allen A.W."/>
            <person name="Alvarado L."/>
            <person name="Arachchi H.M."/>
            <person name="Berlin A.M."/>
            <person name="Chapman S.B."/>
            <person name="Gainer-Dewar J."/>
            <person name="Goldberg J."/>
            <person name="Griggs A."/>
            <person name="Gujja S."/>
            <person name="Hansen M."/>
            <person name="Howarth C."/>
            <person name="Imamovic A."/>
            <person name="Ireland A."/>
            <person name="Larimer J."/>
            <person name="McCowan C."/>
            <person name="Murphy C."/>
            <person name="Pearson M."/>
            <person name="Poon T.W."/>
            <person name="Priest M."/>
            <person name="Roberts A."/>
            <person name="Saif S."/>
            <person name="Shea T."/>
            <person name="Sisk P."/>
            <person name="Sykes S."/>
            <person name="Wortman J."/>
            <person name="Nusbaum C."/>
            <person name="Birren B."/>
        </authorList>
    </citation>
    <scope>NUCLEOTIDE SEQUENCE [LARGE SCALE GENOMIC DNA]</scope>
    <source>
        <strain evidence="1 2">P1976</strain>
    </source>
</reference>
<protein>
    <submittedName>
        <fullName evidence="1">Uncharacterized protein</fullName>
    </submittedName>
</protein>
<accession>A0A080Z9N8</accession>
<organism evidence="1 2">
    <name type="scientific">Phytophthora nicotianae P1976</name>
    <dbReference type="NCBI Taxonomy" id="1317066"/>
    <lineage>
        <taxon>Eukaryota</taxon>
        <taxon>Sar</taxon>
        <taxon>Stramenopiles</taxon>
        <taxon>Oomycota</taxon>
        <taxon>Peronosporomycetes</taxon>
        <taxon>Peronosporales</taxon>
        <taxon>Peronosporaceae</taxon>
        <taxon>Phytophthora</taxon>
    </lineage>
</organism>
<evidence type="ECO:0000313" key="1">
    <source>
        <dbReference type="EMBL" id="ETO63349.1"/>
    </source>
</evidence>
<comment type="caution">
    <text evidence="1">The sequence shown here is derived from an EMBL/GenBank/DDBJ whole genome shotgun (WGS) entry which is preliminary data.</text>
</comment>
<proteinExistence type="predicted"/>
<dbReference type="EMBL" id="ANJA01003500">
    <property type="protein sequence ID" value="ETO63349.1"/>
    <property type="molecule type" value="Genomic_DNA"/>
</dbReference>
<dbReference type="AlphaFoldDB" id="A0A080Z9N8"/>
<name>A0A080Z9N8_PHYNI</name>
<dbReference type="Proteomes" id="UP000028582">
    <property type="component" value="Unassembled WGS sequence"/>
</dbReference>
<sequence length="105" mass="12148">MKRFCRERFNPALYMHTKMSKSFLDEETPPGRRFKASTQHIPVTIPKSITTTAFSPSRCKIVQQTEFSALVDSPRTLCCALTNEDRRCLLCPDIYSCCLRRLVRT</sequence>
<evidence type="ECO:0000313" key="2">
    <source>
        <dbReference type="Proteomes" id="UP000028582"/>
    </source>
</evidence>